<dbReference type="OrthoDB" id="2789670at2759"/>
<dbReference type="InterPro" id="IPR050364">
    <property type="entry name" value="Cytochrome_P450_fung"/>
</dbReference>
<keyword evidence="12" id="KW-1185">Reference proteome</keyword>
<evidence type="ECO:0000256" key="3">
    <source>
        <dbReference type="ARBA" id="ARBA00010617"/>
    </source>
</evidence>
<protein>
    <recommendedName>
        <fullName evidence="13">Cytochrome P450</fullName>
    </recommendedName>
</protein>
<proteinExistence type="inferred from homology"/>
<dbReference type="Pfam" id="PF00067">
    <property type="entry name" value="p450"/>
    <property type="match status" value="1"/>
</dbReference>
<evidence type="ECO:0000256" key="4">
    <source>
        <dbReference type="ARBA" id="ARBA00022617"/>
    </source>
</evidence>
<evidence type="ECO:0000256" key="5">
    <source>
        <dbReference type="ARBA" id="ARBA00022723"/>
    </source>
</evidence>
<keyword evidence="6 10" id="KW-0560">Oxidoreductase</keyword>
<evidence type="ECO:0000256" key="2">
    <source>
        <dbReference type="ARBA" id="ARBA00005179"/>
    </source>
</evidence>
<dbReference type="Proteomes" id="UP000284842">
    <property type="component" value="Unassembled WGS sequence"/>
</dbReference>
<dbReference type="InterPro" id="IPR002401">
    <property type="entry name" value="Cyt_P450_E_grp-I"/>
</dbReference>
<dbReference type="PANTHER" id="PTHR46300:SF7">
    <property type="entry name" value="P450, PUTATIVE (EUROFUNG)-RELATED"/>
    <property type="match status" value="1"/>
</dbReference>
<organism evidence="11 12">
    <name type="scientific">Panaeolus cyanescens</name>
    <dbReference type="NCBI Taxonomy" id="181874"/>
    <lineage>
        <taxon>Eukaryota</taxon>
        <taxon>Fungi</taxon>
        <taxon>Dikarya</taxon>
        <taxon>Basidiomycota</taxon>
        <taxon>Agaricomycotina</taxon>
        <taxon>Agaricomycetes</taxon>
        <taxon>Agaricomycetidae</taxon>
        <taxon>Agaricales</taxon>
        <taxon>Agaricineae</taxon>
        <taxon>Galeropsidaceae</taxon>
        <taxon>Panaeolus</taxon>
    </lineage>
</organism>
<dbReference type="InterPro" id="IPR001128">
    <property type="entry name" value="Cyt_P450"/>
</dbReference>
<name>A0A409YF02_9AGAR</name>
<dbReference type="STRING" id="181874.A0A409YF02"/>
<comment type="caution">
    <text evidence="11">The sequence shown here is derived from an EMBL/GenBank/DDBJ whole genome shotgun (WGS) entry which is preliminary data.</text>
</comment>
<dbReference type="GO" id="GO:0005506">
    <property type="term" value="F:iron ion binding"/>
    <property type="evidence" value="ECO:0007669"/>
    <property type="project" value="InterPro"/>
</dbReference>
<evidence type="ECO:0000256" key="9">
    <source>
        <dbReference type="PIRSR" id="PIRSR602401-1"/>
    </source>
</evidence>
<dbReference type="SUPFAM" id="SSF48264">
    <property type="entry name" value="Cytochrome P450"/>
    <property type="match status" value="1"/>
</dbReference>
<evidence type="ECO:0000313" key="12">
    <source>
        <dbReference type="Proteomes" id="UP000284842"/>
    </source>
</evidence>
<dbReference type="EMBL" id="NHTK01001235">
    <property type="protein sequence ID" value="PPR01578.1"/>
    <property type="molecule type" value="Genomic_DNA"/>
</dbReference>
<keyword evidence="4 9" id="KW-0349">Heme</keyword>
<dbReference type="GO" id="GO:0020037">
    <property type="term" value="F:heme binding"/>
    <property type="evidence" value="ECO:0007669"/>
    <property type="project" value="InterPro"/>
</dbReference>
<evidence type="ECO:0000256" key="6">
    <source>
        <dbReference type="ARBA" id="ARBA00023002"/>
    </source>
</evidence>
<comment type="similarity">
    <text evidence="3 10">Belongs to the cytochrome P450 family.</text>
</comment>
<dbReference type="GO" id="GO:0016705">
    <property type="term" value="F:oxidoreductase activity, acting on paired donors, with incorporation or reduction of molecular oxygen"/>
    <property type="evidence" value="ECO:0007669"/>
    <property type="project" value="InterPro"/>
</dbReference>
<dbReference type="PROSITE" id="PS00086">
    <property type="entry name" value="CYTOCHROME_P450"/>
    <property type="match status" value="1"/>
</dbReference>
<keyword evidence="7 9" id="KW-0408">Iron</keyword>
<evidence type="ECO:0000256" key="8">
    <source>
        <dbReference type="ARBA" id="ARBA00023033"/>
    </source>
</evidence>
<dbReference type="InParanoid" id="A0A409YF02"/>
<comment type="pathway">
    <text evidence="2">Secondary metabolite biosynthesis.</text>
</comment>
<dbReference type="InterPro" id="IPR036396">
    <property type="entry name" value="Cyt_P450_sf"/>
</dbReference>
<comment type="cofactor">
    <cofactor evidence="1 9">
        <name>heme</name>
        <dbReference type="ChEBI" id="CHEBI:30413"/>
    </cofactor>
</comment>
<evidence type="ECO:0008006" key="13">
    <source>
        <dbReference type="Google" id="ProtNLM"/>
    </source>
</evidence>
<evidence type="ECO:0000256" key="7">
    <source>
        <dbReference type="ARBA" id="ARBA00023004"/>
    </source>
</evidence>
<dbReference type="AlphaFoldDB" id="A0A409YF02"/>
<keyword evidence="8 10" id="KW-0503">Monooxygenase</keyword>
<feature type="binding site" description="axial binding residue" evidence="9">
    <location>
        <position position="434"/>
    </location>
    <ligand>
        <name>heme</name>
        <dbReference type="ChEBI" id="CHEBI:30413"/>
    </ligand>
    <ligandPart>
        <name>Fe</name>
        <dbReference type="ChEBI" id="CHEBI:18248"/>
    </ligandPart>
</feature>
<dbReference type="PRINTS" id="PR00463">
    <property type="entry name" value="EP450I"/>
</dbReference>
<evidence type="ECO:0000256" key="10">
    <source>
        <dbReference type="RuleBase" id="RU000461"/>
    </source>
</evidence>
<dbReference type="InterPro" id="IPR017972">
    <property type="entry name" value="Cyt_P450_CS"/>
</dbReference>
<dbReference type="GO" id="GO:0004497">
    <property type="term" value="F:monooxygenase activity"/>
    <property type="evidence" value="ECO:0007669"/>
    <property type="project" value="UniProtKB-KW"/>
</dbReference>
<reference evidence="11 12" key="1">
    <citation type="journal article" date="2018" name="Evol. Lett.">
        <title>Horizontal gene cluster transfer increased hallucinogenic mushroom diversity.</title>
        <authorList>
            <person name="Reynolds H.T."/>
            <person name="Vijayakumar V."/>
            <person name="Gluck-Thaler E."/>
            <person name="Korotkin H.B."/>
            <person name="Matheny P.B."/>
            <person name="Slot J.C."/>
        </authorList>
    </citation>
    <scope>NUCLEOTIDE SEQUENCE [LARGE SCALE GENOMIC DNA]</scope>
    <source>
        <strain evidence="11 12">2629</strain>
    </source>
</reference>
<evidence type="ECO:0000313" key="11">
    <source>
        <dbReference type="EMBL" id="PPR01578.1"/>
    </source>
</evidence>
<gene>
    <name evidence="11" type="ORF">CVT24_005869</name>
</gene>
<sequence>MAYTLSLLDASLIIAGLYIIKRWVTRPPAPLPPGPKAWPIIGNFLDMPSSQEWLTFTKWAEKYGDIVSVSVMGQRIIILNSSEAAINLLDKKSSIYSGRPRLYMCQLCGWDNLVAMMQPHQERFKHIRTDFHQTIGTPSSMETFLPVEEDETRKFVNRILREPDDLFSHVRRTAGSIVLRIAYGYPGQKTNDPLVKLADDVLTYFSEGTAPGSYWVNAIPALRFLPEWFPGGRFKATAKVWRESTFQLAEIPIKFVKDKMAEGKAETSFTSRLLSENMDLTSEQEEDIKWSSNAMYGGGADTTVATINSFFLAMLLFPEVMKKAQEELDSVVGRDRLPLFLDRDNLPYTNALALEALRWHTVAPTGIPHAVLNDDIHEGYFIPGGSIVIPNIWKMLHDERVYHDPFRFNPERFLGLNPEPDPTGVCFGFGRRICPGRILADASVFIACAMTLACCNIDKYKENGKVVEPVHDQSTGTVSHPIPFKCVITPRSSKVFDILGLDD</sequence>
<keyword evidence="5 9" id="KW-0479">Metal-binding</keyword>
<evidence type="ECO:0000256" key="1">
    <source>
        <dbReference type="ARBA" id="ARBA00001971"/>
    </source>
</evidence>
<dbReference type="PANTHER" id="PTHR46300">
    <property type="entry name" value="P450, PUTATIVE (EUROFUNG)-RELATED-RELATED"/>
    <property type="match status" value="1"/>
</dbReference>
<accession>A0A409YF02</accession>
<dbReference type="CDD" id="cd11065">
    <property type="entry name" value="CYP64-like"/>
    <property type="match status" value="1"/>
</dbReference>
<dbReference type="Gene3D" id="1.10.630.10">
    <property type="entry name" value="Cytochrome P450"/>
    <property type="match status" value="1"/>
</dbReference>